<dbReference type="PROSITE" id="PS50850">
    <property type="entry name" value="MFS"/>
    <property type="match status" value="1"/>
</dbReference>
<evidence type="ECO:0000256" key="6">
    <source>
        <dbReference type="ARBA" id="ARBA00023063"/>
    </source>
</evidence>
<evidence type="ECO:0000259" key="9">
    <source>
        <dbReference type="PROSITE" id="PS50850"/>
    </source>
</evidence>
<dbReference type="PANTHER" id="PTHR23515">
    <property type="entry name" value="HIGH-AFFINITY NITRATE TRANSPORTER 2.3"/>
    <property type="match status" value="1"/>
</dbReference>
<comment type="similarity">
    <text evidence="2 8">Belongs to the major facilitator superfamily. Nitrate/nitrite porter (TC 2.A.1.8) family.</text>
</comment>
<dbReference type="InterPro" id="IPR004737">
    <property type="entry name" value="NO3_transporter_NarK/NarU-like"/>
</dbReference>
<keyword evidence="8" id="KW-1003">Cell membrane</keyword>
<sequence>MAGPALAQHGGSRLNLLNLADQKIKMLHLTWFAFFLTFVMWFAHAPLLIHIKQALALSDTQIKALLILNVAITIPARIVVGMLVDRYGPRIMYSLLLFISALLCIGFAFADTYSALALFRFLLGFVGAGFVVGIRLVGEWFPHHQVGTAEGIYGGWGNFGSAAAAMTLPALALAFGGEDGWRYAIASVGVISAVYALVFYKFARNTPKGSVYFKPKKTGAMLVTSWGALYGLIAMNIPMYLALAMLAWRLSPAGVNLYSVDMMYALWAGLIVLFVVQTQQTWRINVEHLRAGVPETDKYSFKQVGILNIAYFATFGSELAVVSMLPLYFLETFQGLSAVQAGLLASGFAFMNLVSRPMGGWFSDKFGRRKSMLILIGGLAAGYFLMGMMDSHWWIPLAVLATMACSFFVQAGEGAVFAIVPLIKRSMTGQIAGMAGAYGNVGAVVYLTVLSYVSYSMFFYVISASALIGLVAVMFLQDPKGHIVEVGEDGTVHRINVG</sequence>
<feature type="transmembrane region" description="Helical" evidence="8">
    <location>
        <begin position="335"/>
        <end position="351"/>
    </location>
</feature>
<feature type="transmembrane region" description="Helical" evidence="8">
    <location>
        <begin position="26"/>
        <end position="44"/>
    </location>
</feature>
<evidence type="ECO:0000256" key="5">
    <source>
        <dbReference type="ARBA" id="ARBA00022989"/>
    </source>
</evidence>
<reference evidence="10 11" key="1">
    <citation type="journal article" date="2019" name="Int. J. Syst. Evol. Microbiol.">
        <title>The Global Catalogue of Microorganisms (GCM) 10K type strain sequencing project: providing services to taxonomists for standard genome sequencing and annotation.</title>
        <authorList>
            <consortium name="The Broad Institute Genomics Platform"/>
            <consortium name="The Broad Institute Genome Sequencing Center for Infectious Disease"/>
            <person name="Wu L."/>
            <person name="Ma J."/>
        </authorList>
    </citation>
    <scope>NUCLEOTIDE SEQUENCE [LARGE SCALE GENOMIC DNA]</scope>
    <source>
        <strain evidence="10 11">JCM 14331</strain>
    </source>
</reference>
<evidence type="ECO:0000256" key="7">
    <source>
        <dbReference type="ARBA" id="ARBA00023136"/>
    </source>
</evidence>
<proteinExistence type="inferred from homology"/>
<evidence type="ECO:0000313" key="11">
    <source>
        <dbReference type="Proteomes" id="UP001501169"/>
    </source>
</evidence>
<feature type="transmembrane region" description="Helical" evidence="8">
    <location>
        <begin position="116"/>
        <end position="136"/>
    </location>
</feature>
<dbReference type="InterPro" id="IPR044772">
    <property type="entry name" value="NO3_transporter"/>
</dbReference>
<name>A0ABN1D8R3_9GAMM</name>
<protein>
    <recommendedName>
        <fullName evidence="8">Nitrate/nitrite transporter</fullName>
    </recommendedName>
</protein>
<dbReference type="NCBIfam" id="TIGR00886">
    <property type="entry name" value="2A0108"/>
    <property type="match status" value="1"/>
</dbReference>
<evidence type="ECO:0000256" key="3">
    <source>
        <dbReference type="ARBA" id="ARBA00022448"/>
    </source>
</evidence>
<feature type="transmembrane region" description="Helical" evidence="8">
    <location>
        <begin position="395"/>
        <end position="419"/>
    </location>
</feature>
<comment type="caution">
    <text evidence="8">Lacks conserved residue(s) required for the propagation of feature annotation.</text>
</comment>
<feature type="transmembrane region" description="Helical" evidence="8">
    <location>
        <begin position="458"/>
        <end position="476"/>
    </location>
</feature>
<dbReference type="InterPro" id="IPR020846">
    <property type="entry name" value="MFS_dom"/>
</dbReference>
<feature type="domain" description="Major facilitator superfamily (MFS) profile" evidence="9">
    <location>
        <begin position="26"/>
        <end position="481"/>
    </location>
</feature>
<dbReference type="InterPro" id="IPR011701">
    <property type="entry name" value="MFS"/>
</dbReference>
<dbReference type="EMBL" id="BAAAEO010000001">
    <property type="protein sequence ID" value="GAA0537162.1"/>
    <property type="molecule type" value="Genomic_DNA"/>
</dbReference>
<feature type="transmembrane region" description="Helical" evidence="8">
    <location>
        <begin position="181"/>
        <end position="200"/>
    </location>
</feature>
<feature type="transmembrane region" description="Helical" evidence="8">
    <location>
        <begin position="309"/>
        <end position="329"/>
    </location>
</feature>
<evidence type="ECO:0000313" key="10">
    <source>
        <dbReference type="EMBL" id="GAA0537162.1"/>
    </source>
</evidence>
<feature type="transmembrane region" description="Helical" evidence="8">
    <location>
        <begin position="372"/>
        <end position="389"/>
    </location>
</feature>
<dbReference type="Pfam" id="PF07690">
    <property type="entry name" value="MFS_1"/>
    <property type="match status" value="2"/>
</dbReference>
<keyword evidence="4 8" id="KW-0812">Transmembrane</keyword>
<evidence type="ECO:0000256" key="2">
    <source>
        <dbReference type="ARBA" id="ARBA00008432"/>
    </source>
</evidence>
<feature type="transmembrane region" description="Helical" evidence="8">
    <location>
        <begin position="64"/>
        <end position="84"/>
    </location>
</feature>
<keyword evidence="7 8" id="KW-0472">Membrane</keyword>
<evidence type="ECO:0000256" key="8">
    <source>
        <dbReference type="RuleBase" id="RU366033"/>
    </source>
</evidence>
<gene>
    <name evidence="10" type="ORF">GCM10009098_00760</name>
</gene>
<keyword evidence="5 8" id="KW-1133">Transmembrane helix</keyword>
<dbReference type="Proteomes" id="UP001501169">
    <property type="component" value="Unassembled WGS sequence"/>
</dbReference>
<evidence type="ECO:0000256" key="1">
    <source>
        <dbReference type="ARBA" id="ARBA00004141"/>
    </source>
</evidence>
<comment type="caution">
    <text evidence="10">The sequence shown here is derived from an EMBL/GenBank/DDBJ whole genome shotgun (WGS) entry which is preliminary data.</text>
</comment>
<dbReference type="RefSeq" id="WP_226765945.1">
    <property type="nucleotide sequence ID" value="NZ_BAAAEO010000001.1"/>
</dbReference>
<keyword evidence="11" id="KW-1185">Reference proteome</keyword>
<dbReference type="Gene3D" id="1.20.1250.20">
    <property type="entry name" value="MFS general substrate transporter like domains"/>
    <property type="match status" value="2"/>
</dbReference>
<organism evidence="10 11">
    <name type="scientific">Rheinheimera aquimaris</name>
    <dbReference type="NCBI Taxonomy" id="412437"/>
    <lineage>
        <taxon>Bacteria</taxon>
        <taxon>Pseudomonadati</taxon>
        <taxon>Pseudomonadota</taxon>
        <taxon>Gammaproteobacteria</taxon>
        <taxon>Chromatiales</taxon>
        <taxon>Chromatiaceae</taxon>
        <taxon>Rheinheimera</taxon>
    </lineage>
</organism>
<dbReference type="InterPro" id="IPR036259">
    <property type="entry name" value="MFS_trans_sf"/>
</dbReference>
<accession>A0ABN1D8R3</accession>
<keyword evidence="6 8" id="KW-0534">Nitrate assimilation</keyword>
<keyword evidence="3 8" id="KW-0813">Transport</keyword>
<feature type="transmembrane region" description="Helical" evidence="8">
    <location>
        <begin position="255"/>
        <end position="276"/>
    </location>
</feature>
<evidence type="ECO:0000256" key="4">
    <source>
        <dbReference type="ARBA" id="ARBA00022692"/>
    </source>
</evidence>
<feature type="transmembrane region" description="Helical" evidence="8">
    <location>
        <begin position="91"/>
        <end position="110"/>
    </location>
</feature>
<comment type="subcellular location">
    <subcellularLocation>
        <location evidence="8">Cell membrane</location>
        <topology evidence="8">Multi-pass membrane protein</topology>
    </subcellularLocation>
    <subcellularLocation>
        <location evidence="1">Membrane</location>
        <topology evidence="1">Multi-pass membrane protein</topology>
    </subcellularLocation>
</comment>
<feature type="transmembrane region" description="Helical" evidence="8">
    <location>
        <begin position="431"/>
        <end position="452"/>
    </location>
</feature>
<dbReference type="SUPFAM" id="SSF103473">
    <property type="entry name" value="MFS general substrate transporter"/>
    <property type="match status" value="1"/>
</dbReference>
<feature type="transmembrane region" description="Helical" evidence="8">
    <location>
        <begin position="220"/>
        <end position="243"/>
    </location>
</feature>